<evidence type="ECO:0000256" key="1">
    <source>
        <dbReference type="PROSITE-ProRule" id="PRU00723"/>
    </source>
</evidence>
<dbReference type="Proteomes" id="UP000289152">
    <property type="component" value="Unassembled WGS sequence"/>
</dbReference>
<proteinExistence type="predicted"/>
<dbReference type="AlphaFoldDB" id="A0A4Q1BU57"/>
<feature type="region of interest" description="Disordered" evidence="2">
    <location>
        <begin position="503"/>
        <end position="772"/>
    </location>
</feature>
<comment type="caution">
    <text evidence="4">The sequence shown here is derived from an EMBL/GenBank/DDBJ whole genome shotgun (WGS) entry which is preliminary data.</text>
</comment>
<dbReference type="InterPro" id="IPR000571">
    <property type="entry name" value="Znf_CCCH"/>
</dbReference>
<keyword evidence="1" id="KW-0862">Zinc</keyword>
<feature type="compositionally biased region" description="Basic and acidic residues" evidence="2">
    <location>
        <begin position="728"/>
        <end position="754"/>
    </location>
</feature>
<evidence type="ECO:0000313" key="5">
    <source>
        <dbReference type="Proteomes" id="UP000289152"/>
    </source>
</evidence>
<keyword evidence="5" id="KW-1185">Reference proteome</keyword>
<keyword evidence="1" id="KW-0479">Metal-binding</keyword>
<feature type="zinc finger region" description="C3H1-type" evidence="1">
    <location>
        <begin position="210"/>
        <end position="234"/>
    </location>
</feature>
<feature type="compositionally biased region" description="Low complexity" evidence="2">
    <location>
        <begin position="559"/>
        <end position="573"/>
    </location>
</feature>
<gene>
    <name evidence="4" type="ORF">M231_01084</name>
</gene>
<feature type="region of interest" description="Disordered" evidence="2">
    <location>
        <begin position="168"/>
        <end position="206"/>
    </location>
</feature>
<feature type="domain" description="C3H1-type" evidence="3">
    <location>
        <begin position="210"/>
        <end position="234"/>
    </location>
</feature>
<dbReference type="EMBL" id="SDIL01000007">
    <property type="protein sequence ID" value="RXK41585.1"/>
    <property type="molecule type" value="Genomic_DNA"/>
</dbReference>
<feature type="region of interest" description="Disordered" evidence="2">
    <location>
        <begin position="271"/>
        <end position="298"/>
    </location>
</feature>
<feature type="compositionally biased region" description="Polar residues" evidence="2">
    <location>
        <begin position="178"/>
        <end position="192"/>
    </location>
</feature>
<dbReference type="SUPFAM" id="SSF48403">
    <property type="entry name" value="Ankyrin repeat"/>
    <property type="match status" value="1"/>
</dbReference>
<dbReference type="OrthoDB" id="20872at2759"/>
<dbReference type="STRING" id="5217.A0A4Q1BU57"/>
<dbReference type="GO" id="GO:0008270">
    <property type="term" value="F:zinc ion binding"/>
    <property type="evidence" value="ECO:0007669"/>
    <property type="project" value="UniProtKB-KW"/>
</dbReference>
<dbReference type="Pfam" id="PF00023">
    <property type="entry name" value="Ank"/>
    <property type="match status" value="1"/>
</dbReference>
<feature type="compositionally biased region" description="Low complexity" evidence="2">
    <location>
        <begin position="665"/>
        <end position="683"/>
    </location>
</feature>
<keyword evidence="1" id="KW-0863">Zinc-finger</keyword>
<dbReference type="GO" id="GO:0010468">
    <property type="term" value="P:regulation of gene expression"/>
    <property type="evidence" value="ECO:0007669"/>
    <property type="project" value="UniProtKB-ARBA"/>
</dbReference>
<evidence type="ECO:0000256" key="2">
    <source>
        <dbReference type="SAM" id="MobiDB-lite"/>
    </source>
</evidence>
<dbReference type="SMART" id="SM00356">
    <property type="entry name" value="ZnF_C3H1"/>
    <property type="match status" value="2"/>
</dbReference>
<feature type="zinc finger region" description="C3H1-type" evidence="1">
    <location>
        <begin position="460"/>
        <end position="487"/>
    </location>
</feature>
<feature type="region of interest" description="Disordered" evidence="2">
    <location>
        <begin position="403"/>
        <end position="463"/>
    </location>
</feature>
<feature type="compositionally biased region" description="Polar residues" evidence="2">
    <location>
        <begin position="625"/>
        <end position="642"/>
    </location>
</feature>
<organism evidence="4 5">
    <name type="scientific">Tremella mesenterica</name>
    <name type="common">Jelly fungus</name>
    <dbReference type="NCBI Taxonomy" id="5217"/>
    <lineage>
        <taxon>Eukaryota</taxon>
        <taxon>Fungi</taxon>
        <taxon>Dikarya</taxon>
        <taxon>Basidiomycota</taxon>
        <taxon>Agaricomycotina</taxon>
        <taxon>Tremellomycetes</taxon>
        <taxon>Tremellales</taxon>
        <taxon>Tremellaceae</taxon>
        <taxon>Tremella</taxon>
    </lineage>
</organism>
<dbReference type="Gene3D" id="1.25.40.20">
    <property type="entry name" value="Ankyrin repeat-containing domain"/>
    <property type="match status" value="1"/>
</dbReference>
<protein>
    <recommendedName>
        <fullName evidence="3">C3H1-type domain-containing protein</fullName>
    </recommendedName>
</protein>
<dbReference type="PROSITE" id="PS50103">
    <property type="entry name" value="ZF_C3H1"/>
    <property type="match status" value="2"/>
</dbReference>
<dbReference type="InterPro" id="IPR036770">
    <property type="entry name" value="Ankyrin_rpt-contain_sf"/>
</dbReference>
<feature type="domain" description="C3H1-type" evidence="3">
    <location>
        <begin position="460"/>
        <end position="487"/>
    </location>
</feature>
<name>A0A4Q1BU57_TREME</name>
<evidence type="ECO:0000259" key="3">
    <source>
        <dbReference type="PROSITE" id="PS50103"/>
    </source>
</evidence>
<accession>A0A4Q1BU57</accession>
<reference evidence="4 5" key="1">
    <citation type="submission" date="2016-06" db="EMBL/GenBank/DDBJ databases">
        <title>Evolution of pathogenesis and genome organization in the Tremellales.</title>
        <authorList>
            <person name="Cuomo C."/>
            <person name="Litvintseva A."/>
            <person name="Heitman J."/>
            <person name="Chen Y."/>
            <person name="Sun S."/>
            <person name="Springer D."/>
            <person name="Dromer F."/>
            <person name="Young S."/>
            <person name="Zeng Q."/>
            <person name="Chapman S."/>
            <person name="Gujja S."/>
            <person name="Saif S."/>
            <person name="Birren B."/>
        </authorList>
    </citation>
    <scope>NUCLEOTIDE SEQUENCE [LARGE SCALE GENOMIC DNA]</scope>
    <source>
        <strain evidence="4 5">ATCC 28783</strain>
    </source>
</reference>
<dbReference type="VEuPathDB" id="FungiDB:TREMEDRAFT_73132"/>
<dbReference type="InterPro" id="IPR002110">
    <property type="entry name" value="Ankyrin_rpt"/>
</dbReference>
<evidence type="ECO:0000313" key="4">
    <source>
        <dbReference type="EMBL" id="RXK41585.1"/>
    </source>
</evidence>
<sequence length="846" mass="90064">MSSVELSPQIVQAPNGTGDIMHNEHSVNGVNGISKMDQMKELEQQVERVSLNGVEPVASRIELDLHRACAEGRLDDVRVILSRSLDNLEVLDLATGCTPIVLAIRSNHPEIVRELLSASAMVPPPGLTNDPLLLSILYPQPMGMGMYGMPYMPSEYYPPYFEGQRYPYPPQHRKDSSIEPQTTPNGPATGNSHGVPEGTAPPNLPPAEVAKTIPCRNFPNCKYGTSCVFFHPRQQLTPAPGYYPGPPSYAPNGLGSMSGMHGYEYMPYPQPDQSQMNEHGQNIQSQHVRSPQSSEIPENQNIVHTPDYQQPSYPSIQPTQPPAFSPHINGDVNSQQPNGPIAIPANGHNPSLQNAQYGGISPTDSMLATSLPAIPPPETFFATSPPGPPPMTQQNGFVPNVVGPRRPSFNQLPFGRPFAHGKKPSFSGSPGPNGSAPRSWVPRASLPNGTPGQPLGSWKDGNPPPCAFFNQGKCRNGEFCKFPHLDAEGNDCRHPDVVRGIVPPIGAFGRPSRNSGRMNGFPNGPHDSMRGQSPYPSRSLGPHLPHGVSSHPSQPSHGAAATSEPVPTTTPETIVHPAPNSPPPTAENLAPAAHSALPTKPTPVLAGQMARSSSQPGVQRVHASGHTSRTHSPAPSNVSFGNPNPRRSRPFNHTNGHHQSNSNNATRGGNRSSSAGAGAKSQRVPGADEFPALGGPGSKGGSPQERQESRFGGKTAAQVLSAPAPYKPEVKVVPEVETGSTKEEVESNDIKGSEKTNGTGKENENEKRTKMGSVRSVSMDSITEADNDTVVISHKQYTASKGGVNWVHEKEVGTEIRKTTVSFASIASVTPVTTGHVEVAPVALKA</sequence>
<feature type="compositionally biased region" description="Polar residues" evidence="2">
    <location>
        <begin position="651"/>
        <end position="664"/>
    </location>
</feature>
<feature type="compositionally biased region" description="Low complexity" evidence="2">
    <location>
        <begin position="424"/>
        <end position="437"/>
    </location>
</feature>
<dbReference type="InParanoid" id="A0A4Q1BU57"/>